<sequence>MDQNQQNNDALLVLNAISKFLLTPNFEQISQTSQLLPSYLHNSWDAARSTQFRLSLFYYTQSKIPPSIILEILNGRPLQGPVPIGSPVVGPIVLTPTQNIVHVKNLPTNSFVPPFIRWTRTKQLQNGKYPKTGMFWKCFNLDSLEYSFGRVPGLCIQIGNSRQKIIFNTKNGLGECDLSIFQQYFLAFPMIDITVSCSDNTNSWVVVLQELQFSSYNENESNKPENKDQNQSKSKNNNNNNININNTKNTNDINNQNLLFQNNQSEQLVQPQNPFVLHNNINMNNSMHAHNMNTNNINHIDYNQVELQSQPKPINQTFQQIVGLNNYLWGTMDNQNNFNPFFQNNTNNNFNNLQTFNNSMNNIENNFNNRKNSNNNDINTNNNNNILSPPHYFNLDFEKGIENEKDLCSNDGNNNNNNNSSSNNNTINTNNTSNTSINENNSKNVNNYNCFNYNNKSNNGKNTILQNQQPNITKKKTLSQGELIVNNNYIPENECWQIHKSKVFGEGSGLVIDQVSISLKCPLGMNRIKIPARAKQCSHIQCFDLQTFLDFTKVSNETSCPSCDRKFAIKDLIIDGFVDQILKKEKGYDQEMIIYPNGEWKRLKSVKKNYQIGYDVDEDVPIRLEIDSQSKEILSIEKIVASGQNGINKNLVEDSEDSDDFNNEKEIDKNFDNISPKNEPTKHNLGISLSNQAMGLLTKFPNRQAGYPMYKPTNEINLPNNFDTDFFSNTNVQTKSRKRKYQKKLPFLSAKNIFKRKPKKQIFVNYKGKRYKIRNLLKQLNKLNSKKWDTKKNYINKNILQNT</sequence>
<keyword evidence="2 4" id="KW-0863">Zinc-finger</keyword>
<dbReference type="Pfam" id="PF02891">
    <property type="entry name" value="zf-MIZ"/>
    <property type="match status" value="1"/>
</dbReference>
<evidence type="ECO:0000256" key="4">
    <source>
        <dbReference type="PROSITE-ProRule" id="PRU00452"/>
    </source>
</evidence>
<evidence type="ECO:0000256" key="2">
    <source>
        <dbReference type="ARBA" id="ARBA00022771"/>
    </source>
</evidence>
<protein>
    <submittedName>
        <fullName evidence="7">Suppressor of variegation 2-10</fullName>
    </submittedName>
</protein>
<dbReference type="Proteomes" id="UP001150062">
    <property type="component" value="Unassembled WGS sequence"/>
</dbReference>
<evidence type="ECO:0000259" key="6">
    <source>
        <dbReference type="PROSITE" id="PS51044"/>
    </source>
</evidence>
<feature type="compositionally biased region" description="Low complexity" evidence="5">
    <location>
        <begin position="231"/>
        <end position="254"/>
    </location>
</feature>
<dbReference type="InterPro" id="IPR013083">
    <property type="entry name" value="Znf_RING/FYVE/PHD"/>
</dbReference>
<comment type="caution">
    <text evidence="7">The sequence shown here is derived from an EMBL/GenBank/DDBJ whole genome shotgun (WGS) entry which is preliminary data.</text>
</comment>
<proteinExistence type="predicted"/>
<gene>
    <name evidence="7" type="ORF">M0813_08363</name>
</gene>
<dbReference type="PANTHER" id="PTHR10782">
    <property type="entry name" value="ZINC FINGER MIZ DOMAIN-CONTAINING PROTEIN"/>
    <property type="match status" value="1"/>
</dbReference>
<evidence type="ECO:0000313" key="8">
    <source>
        <dbReference type="Proteomes" id="UP001150062"/>
    </source>
</evidence>
<feature type="region of interest" description="Disordered" evidence="5">
    <location>
        <begin position="216"/>
        <end position="254"/>
    </location>
</feature>
<dbReference type="CDD" id="cd16650">
    <property type="entry name" value="SP-RING_PIAS-like"/>
    <property type="match status" value="1"/>
</dbReference>
<feature type="domain" description="SP-RING-type" evidence="6">
    <location>
        <begin position="506"/>
        <end position="591"/>
    </location>
</feature>
<dbReference type="EMBL" id="JAOAOG010000325">
    <property type="protein sequence ID" value="KAJ6228864.1"/>
    <property type="molecule type" value="Genomic_DNA"/>
</dbReference>
<evidence type="ECO:0000256" key="1">
    <source>
        <dbReference type="ARBA" id="ARBA00022723"/>
    </source>
</evidence>
<accession>A0ABQ8X8K7</accession>
<feature type="compositionally biased region" description="Low complexity" evidence="5">
    <location>
        <begin position="409"/>
        <end position="441"/>
    </location>
</feature>
<dbReference type="PROSITE" id="PS51044">
    <property type="entry name" value="ZF_SP_RING"/>
    <property type="match status" value="1"/>
</dbReference>
<dbReference type="InterPro" id="IPR004181">
    <property type="entry name" value="Znf_MIZ"/>
</dbReference>
<evidence type="ECO:0000256" key="3">
    <source>
        <dbReference type="ARBA" id="ARBA00022833"/>
    </source>
</evidence>
<reference evidence="7" key="1">
    <citation type="submission" date="2022-08" db="EMBL/GenBank/DDBJ databases">
        <title>Novel sulfate-reducing endosymbionts in the free-living metamonad Anaeramoeba.</title>
        <authorList>
            <person name="Jerlstrom-Hultqvist J."/>
            <person name="Cepicka I."/>
            <person name="Gallot-Lavallee L."/>
            <person name="Salas-Leiva D."/>
            <person name="Curtis B.A."/>
            <person name="Zahonova K."/>
            <person name="Pipaliya S."/>
            <person name="Dacks J."/>
            <person name="Roger A.J."/>
        </authorList>
    </citation>
    <scope>NUCLEOTIDE SEQUENCE</scope>
    <source>
        <strain evidence="7">Schooner1</strain>
    </source>
</reference>
<organism evidence="7 8">
    <name type="scientific">Anaeramoeba flamelloides</name>
    <dbReference type="NCBI Taxonomy" id="1746091"/>
    <lineage>
        <taxon>Eukaryota</taxon>
        <taxon>Metamonada</taxon>
        <taxon>Anaeramoebidae</taxon>
        <taxon>Anaeramoeba</taxon>
    </lineage>
</organism>
<keyword evidence="3" id="KW-0862">Zinc</keyword>
<evidence type="ECO:0000256" key="5">
    <source>
        <dbReference type="SAM" id="MobiDB-lite"/>
    </source>
</evidence>
<keyword evidence="8" id="KW-1185">Reference proteome</keyword>
<feature type="region of interest" description="Disordered" evidence="5">
    <location>
        <begin position="406"/>
        <end position="441"/>
    </location>
</feature>
<dbReference type="PANTHER" id="PTHR10782:SF4">
    <property type="entry name" value="TONALLI, ISOFORM E"/>
    <property type="match status" value="1"/>
</dbReference>
<name>A0ABQ8X8K7_9EUKA</name>
<keyword evidence="1" id="KW-0479">Metal-binding</keyword>
<feature type="compositionally biased region" description="Basic and acidic residues" evidence="5">
    <location>
        <begin position="220"/>
        <end position="230"/>
    </location>
</feature>
<evidence type="ECO:0000313" key="7">
    <source>
        <dbReference type="EMBL" id="KAJ6228864.1"/>
    </source>
</evidence>
<dbReference type="Gene3D" id="3.30.40.10">
    <property type="entry name" value="Zinc/RING finger domain, C3HC4 (zinc finger)"/>
    <property type="match status" value="1"/>
</dbReference>